<dbReference type="PANTHER" id="PTHR43682:SF1">
    <property type="entry name" value="LACTATE UTILIZATION PROTEIN C"/>
    <property type="match status" value="1"/>
</dbReference>
<dbReference type="OrthoDB" id="9794187at2"/>
<dbReference type="Gene3D" id="3.40.50.10420">
    <property type="entry name" value="NagB/RpiA/CoA transferase-like"/>
    <property type="match status" value="1"/>
</dbReference>
<evidence type="ECO:0000313" key="2">
    <source>
        <dbReference type="EMBL" id="ALC15211.1"/>
    </source>
</evidence>
<sequence>MSQDALRQQFVQVAGRIGAEVVAFSDIAGAVAYIAERAGGPLLLPPFASSQREDLGEKLRLAGCQVIEGDLRPQAASAAAGVTGANFALADTGSVVLESTAEAIRLATTLPERHFVLLDPATIVADGLAAVPILRRFHQLAPRNYLAYISGPSRTADIERVLTIGVHGPCELHILLVEGISGDFFEM</sequence>
<evidence type="ECO:0000259" key="1">
    <source>
        <dbReference type="Pfam" id="PF02589"/>
    </source>
</evidence>
<gene>
    <name evidence="2" type="ORF">DSOUD_0416</name>
</gene>
<dbReference type="PATRIC" id="fig|1603606.3.peg.452"/>
<dbReference type="RefSeq" id="WP_053549438.1">
    <property type="nucleotide sequence ID" value="NZ_CP010802.1"/>
</dbReference>
<feature type="domain" description="LUD" evidence="1">
    <location>
        <begin position="47"/>
        <end position="177"/>
    </location>
</feature>
<protein>
    <submittedName>
        <fullName evidence="2">L-lactate utilization protein LutC</fullName>
    </submittedName>
</protein>
<keyword evidence="3" id="KW-1185">Reference proteome</keyword>
<dbReference type="InterPro" id="IPR003741">
    <property type="entry name" value="LUD_dom"/>
</dbReference>
<name>A0A0M5IQY3_9BACT</name>
<dbReference type="InterPro" id="IPR024185">
    <property type="entry name" value="FTHF_cligase-like_sf"/>
</dbReference>
<dbReference type="KEGG" id="des:DSOUD_0416"/>
<dbReference type="Pfam" id="PF02589">
    <property type="entry name" value="LUD_dom"/>
    <property type="match status" value="1"/>
</dbReference>
<evidence type="ECO:0000313" key="3">
    <source>
        <dbReference type="Proteomes" id="UP000057158"/>
    </source>
</evidence>
<dbReference type="STRING" id="1603606.DSOUD_0416"/>
<dbReference type="SUPFAM" id="SSF100950">
    <property type="entry name" value="NagB/RpiA/CoA transferase-like"/>
    <property type="match status" value="1"/>
</dbReference>
<reference evidence="2 3" key="1">
    <citation type="submission" date="2015-07" db="EMBL/GenBank/DDBJ databases">
        <title>Isolation and Genomic Characterization of a Novel Halophilic Metal-Reducing Deltaproteobacterium from the Deep Subsurface.</title>
        <authorList>
            <person name="Badalamenti J.P."/>
            <person name="Summers Z.M."/>
            <person name="Gralnick J.A."/>
            <person name="Bond D.R."/>
        </authorList>
    </citation>
    <scope>NUCLEOTIDE SEQUENCE [LARGE SCALE GENOMIC DNA]</scope>
    <source>
        <strain evidence="2 3">WTL</strain>
    </source>
</reference>
<dbReference type="AlphaFoldDB" id="A0A0M5IQY3"/>
<proteinExistence type="predicted"/>
<dbReference type="Proteomes" id="UP000057158">
    <property type="component" value="Chromosome"/>
</dbReference>
<dbReference type="PANTHER" id="PTHR43682">
    <property type="entry name" value="LACTATE UTILIZATION PROTEIN C"/>
    <property type="match status" value="1"/>
</dbReference>
<dbReference type="InterPro" id="IPR037171">
    <property type="entry name" value="NagB/RpiA_transferase-like"/>
</dbReference>
<accession>A0A0M5IQY3</accession>
<organism evidence="2 3">
    <name type="scientific">Desulfuromonas soudanensis</name>
    <dbReference type="NCBI Taxonomy" id="1603606"/>
    <lineage>
        <taxon>Bacteria</taxon>
        <taxon>Pseudomonadati</taxon>
        <taxon>Thermodesulfobacteriota</taxon>
        <taxon>Desulfuromonadia</taxon>
        <taxon>Desulfuromonadales</taxon>
        <taxon>Desulfuromonadaceae</taxon>
        <taxon>Desulfuromonas</taxon>
    </lineage>
</organism>
<dbReference type="EMBL" id="CP010802">
    <property type="protein sequence ID" value="ALC15211.1"/>
    <property type="molecule type" value="Genomic_DNA"/>
</dbReference>